<name>A0A7S4PYA1_9DINO</name>
<dbReference type="EMBL" id="HBNR01009454">
    <property type="protein sequence ID" value="CAE4566621.1"/>
    <property type="molecule type" value="Transcribed_RNA"/>
</dbReference>
<reference evidence="2" key="1">
    <citation type="submission" date="2021-01" db="EMBL/GenBank/DDBJ databases">
        <authorList>
            <person name="Corre E."/>
            <person name="Pelletier E."/>
            <person name="Niang G."/>
            <person name="Scheremetjew M."/>
            <person name="Finn R."/>
            <person name="Kale V."/>
            <person name="Holt S."/>
            <person name="Cochrane G."/>
            <person name="Meng A."/>
            <person name="Brown T."/>
            <person name="Cohen L."/>
        </authorList>
    </citation>
    <scope>NUCLEOTIDE SEQUENCE</scope>
    <source>
        <strain evidence="2">CCMP3105</strain>
    </source>
</reference>
<dbReference type="InterPro" id="IPR001173">
    <property type="entry name" value="Glyco_trans_2-like"/>
</dbReference>
<feature type="domain" description="Glycosyltransferase 2-like" evidence="1">
    <location>
        <begin position="7"/>
        <end position="106"/>
    </location>
</feature>
<dbReference type="CDD" id="cd00761">
    <property type="entry name" value="Glyco_tranf_GTA_type"/>
    <property type="match status" value="1"/>
</dbReference>
<dbReference type="Pfam" id="PF00535">
    <property type="entry name" value="Glycos_transf_2"/>
    <property type="match status" value="1"/>
</dbReference>
<accession>A0A7S4PYA1</accession>
<evidence type="ECO:0000313" key="2">
    <source>
        <dbReference type="EMBL" id="CAE4566621.1"/>
    </source>
</evidence>
<organism evidence="2">
    <name type="scientific">Alexandrium monilatum</name>
    <dbReference type="NCBI Taxonomy" id="311494"/>
    <lineage>
        <taxon>Eukaryota</taxon>
        <taxon>Sar</taxon>
        <taxon>Alveolata</taxon>
        <taxon>Dinophyceae</taxon>
        <taxon>Gonyaulacales</taxon>
        <taxon>Pyrocystaceae</taxon>
        <taxon>Alexandrium</taxon>
    </lineage>
</organism>
<evidence type="ECO:0000259" key="1">
    <source>
        <dbReference type="Pfam" id="PF00535"/>
    </source>
</evidence>
<dbReference type="InterPro" id="IPR029044">
    <property type="entry name" value="Nucleotide-diphossugar_trans"/>
</dbReference>
<gene>
    <name evidence="2" type="ORF">AMON00008_LOCUS6240</name>
</gene>
<dbReference type="SUPFAM" id="SSF53448">
    <property type="entry name" value="Nucleotide-diphospho-sugar transferases"/>
    <property type="match status" value="1"/>
</dbReference>
<proteinExistence type="predicted"/>
<sequence length="208" mass="23323">MAQIWAQDYPGELEVVVLDDSSESSEAKVAEFARCASMNVNYQHLPYRCSLGGKRNLAAASTEADVICLWDDDDIFPTNRISRQVSDLVGGRDCSYIETVYYYSFMKEQLNVHRKHVPGLPIENSLCFWRDWFERGRGFNAVNFGEGLWLFDLRVPEAAVDQAQPSLEALVPENVAMVPATELPFLYVKHGVSVSGDQVAEEGRLAPL</sequence>
<dbReference type="AlphaFoldDB" id="A0A7S4PYA1"/>
<dbReference type="Gene3D" id="3.90.550.10">
    <property type="entry name" value="Spore Coat Polysaccharide Biosynthesis Protein SpsA, Chain A"/>
    <property type="match status" value="1"/>
</dbReference>
<protein>
    <recommendedName>
        <fullName evidence="1">Glycosyltransferase 2-like domain-containing protein</fullName>
    </recommendedName>
</protein>